<gene>
    <name evidence="13" type="ORF">C2E21_1783</name>
</gene>
<feature type="transmembrane region" description="Helical" evidence="11">
    <location>
        <begin position="187"/>
        <end position="216"/>
    </location>
</feature>
<dbReference type="InterPro" id="IPR018490">
    <property type="entry name" value="cNMP-bd_dom_sf"/>
</dbReference>
<dbReference type="PANTHER" id="PTHR45743">
    <property type="entry name" value="POTASSIUM CHANNEL AKT1"/>
    <property type="match status" value="1"/>
</dbReference>
<keyword evidence="3" id="KW-0813">Transport</keyword>
<reference evidence="13 14" key="1">
    <citation type="journal article" date="2018" name="Plant J.">
        <title>Genome sequences of Chlorella sorokiniana UTEX 1602 and Micractinium conductrix SAG 241.80: implications to maltose excretion by a green alga.</title>
        <authorList>
            <person name="Arriola M.B."/>
            <person name="Velmurugan N."/>
            <person name="Zhang Y."/>
            <person name="Plunkett M.H."/>
            <person name="Hondzo H."/>
            <person name="Barney B.M."/>
        </authorList>
    </citation>
    <scope>NUCLEOTIDE SEQUENCE [LARGE SCALE GENOMIC DNA]</scope>
    <source>
        <strain evidence="14">UTEX 1602</strain>
    </source>
</reference>
<dbReference type="STRING" id="3076.A0A2P6TZT7"/>
<feature type="domain" description="Cyclic nucleotide-binding" evidence="12">
    <location>
        <begin position="374"/>
        <end position="508"/>
    </location>
</feature>
<dbReference type="Pfam" id="PF00520">
    <property type="entry name" value="Ion_trans"/>
    <property type="match status" value="1"/>
</dbReference>
<feature type="transmembrane region" description="Helical" evidence="11">
    <location>
        <begin position="273"/>
        <end position="297"/>
    </location>
</feature>
<dbReference type="OrthoDB" id="2012993at2759"/>
<dbReference type="Gene3D" id="1.10.287.70">
    <property type="match status" value="1"/>
</dbReference>
<dbReference type="GO" id="GO:0005249">
    <property type="term" value="F:voltage-gated potassium channel activity"/>
    <property type="evidence" value="ECO:0007669"/>
    <property type="project" value="InterPro"/>
</dbReference>
<feature type="transmembrane region" description="Helical" evidence="11">
    <location>
        <begin position="46"/>
        <end position="67"/>
    </location>
</feature>
<evidence type="ECO:0000256" key="10">
    <source>
        <dbReference type="PROSITE-ProRule" id="PRU00023"/>
    </source>
</evidence>
<feature type="repeat" description="ANK" evidence="10">
    <location>
        <begin position="647"/>
        <end position="679"/>
    </location>
</feature>
<dbReference type="SMART" id="SM00248">
    <property type="entry name" value="ANK"/>
    <property type="match status" value="5"/>
</dbReference>
<dbReference type="GO" id="GO:0034702">
    <property type="term" value="C:monoatomic ion channel complex"/>
    <property type="evidence" value="ECO:0007669"/>
    <property type="project" value="UniProtKB-KW"/>
</dbReference>
<dbReference type="InterPro" id="IPR002110">
    <property type="entry name" value="Ankyrin_rpt"/>
</dbReference>
<evidence type="ECO:0000256" key="4">
    <source>
        <dbReference type="ARBA" id="ARBA00022692"/>
    </source>
</evidence>
<keyword evidence="4 11" id="KW-0812">Transmembrane</keyword>
<dbReference type="InterPro" id="IPR014710">
    <property type="entry name" value="RmlC-like_jellyroll"/>
</dbReference>
<keyword evidence="5" id="KW-0630">Potassium</keyword>
<evidence type="ECO:0000256" key="8">
    <source>
        <dbReference type="ARBA" id="ARBA00023065"/>
    </source>
</evidence>
<dbReference type="InterPro" id="IPR000595">
    <property type="entry name" value="cNMP-bd_dom"/>
</dbReference>
<keyword evidence="7 11" id="KW-1133">Transmembrane helix</keyword>
<dbReference type="AlphaFoldDB" id="A0A2P6TZT7"/>
<accession>A0A2P6TZT7</accession>
<evidence type="ECO:0000259" key="12">
    <source>
        <dbReference type="PROSITE" id="PS50042"/>
    </source>
</evidence>
<proteinExistence type="inferred from homology"/>
<evidence type="ECO:0000256" key="6">
    <source>
        <dbReference type="ARBA" id="ARBA00022882"/>
    </source>
</evidence>
<evidence type="ECO:0000256" key="9">
    <source>
        <dbReference type="ARBA" id="ARBA00023136"/>
    </source>
</evidence>
<dbReference type="InterPro" id="IPR005821">
    <property type="entry name" value="Ion_trans_dom"/>
</dbReference>
<keyword evidence="6" id="KW-0851">Voltage-gated channel</keyword>
<dbReference type="Pfam" id="PF00027">
    <property type="entry name" value="cNMP_binding"/>
    <property type="match status" value="1"/>
</dbReference>
<evidence type="ECO:0000256" key="11">
    <source>
        <dbReference type="SAM" id="Phobius"/>
    </source>
</evidence>
<evidence type="ECO:0000256" key="3">
    <source>
        <dbReference type="ARBA" id="ARBA00022448"/>
    </source>
</evidence>
<dbReference type="Pfam" id="PF12796">
    <property type="entry name" value="Ank_2"/>
    <property type="match status" value="2"/>
</dbReference>
<dbReference type="PANTHER" id="PTHR45743:SF2">
    <property type="entry name" value="POTASSIUM CHANNEL AKT1"/>
    <property type="match status" value="1"/>
</dbReference>
<dbReference type="SUPFAM" id="SSF48403">
    <property type="entry name" value="Ankyrin repeat"/>
    <property type="match status" value="1"/>
</dbReference>
<feature type="transmembrane region" description="Helical" evidence="11">
    <location>
        <begin position="73"/>
        <end position="97"/>
    </location>
</feature>
<dbReference type="Gene3D" id="2.60.120.10">
    <property type="entry name" value="Jelly Rolls"/>
    <property type="match status" value="1"/>
</dbReference>
<organism evidence="13 14">
    <name type="scientific">Chlorella sorokiniana</name>
    <name type="common">Freshwater green alga</name>
    <dbReference type="NCBI Taxonomy" id="3076"/>
    <lineage>
        <taxon>Eukaryota</taxon>
        <taxon>Viridiplantae</taxon>
        <taxon>Chlorophyta</taxon>
        <taxon>core chlorophytes</taxon>
        <taxon>Trebouxiophyceae</taxon>
        <taxon>Chlorellales</taxon>
        <taxon>Chlorellaceae</taxon>
        <taxon>Chlorella clade</taxon>
        <taxon>Chlorella</taxon>
    </lineage>
</organism>
<dbReference type="InterPro" id="IPR045319">
    <property type="entry name" value="KAT/AKT"/>
</dbReference>
<dbReference type="CDD" id="cd00038">
    <property type="entry name" value="CAP_ED"/>
    <property type="match status" value="1"/>
</dbReference>
<protein>
    <submittedName>
        <fullName evidence="13">Potassium NKT2</fullName>
    </submittedName>
</protein>
<feature type="transmembrane region" description="Helical" evidence="11">
    <location>
        <begin position="123"/>
        <end position="144"/>
    </location>
</feature>
<comment type="subcellular location">
    <subcellularLocation>
        <location evidence="1">Membrane</location>
        <topology evidence="1">Multi-pass membrane protein</topology>
    </subcellularLocation>
</comment>
<feature type="transmembrane region" description="Helical" evidence="11">
    <location>
        <begin position="156"/>
        <end position="175"/>
    </location>
</feature>
<dbReference type="PROSITE" id="PS50088">
    <property type="entry name" value="ANK_REPEAT"/>
    <property type="match status" value="2"/>
</dbReference>
<dbReference type="PROSITE" id="PS50297">
    <property type="entry name" value="ANK_REP_REGION"/>
    <property type="match status" value="2"/>
</dbReference>
<keyword evidence="5" id="KW-0631">Potassium channel</keyword>
<evidence type="ECO:0000313" key="13">
    <source>
        <dbReference type="EMBL" id="PRW59566.1"/>
    </source>
</evidence>
<dbReference type="PROSITE" id="PS50042">
    <property type="entry name" value="CNMP_BINDING_3"/>
    <property type="match status" value="1"/>
</dbReference>
<dbReference type="SUPFAM" id="SSF51206">
    <property type="entry name" value="cAMP-binding domain-like"/>
    <property type="match status" value="1"/>
</dbReference>
<dbReference type="SUPFAM" id="SSF81324">
    <property type="entry name" value="Voltage-gated potassium channels"/>
    <property type="match status" value="1"/>
</dbReference>
<dbReference type="Gene3D" id="1.25.40.20">
    <property type="entry name" value="Ankyrin repeat-containing domain"/>
    <property type="match status" value="2"/>
</dbReference>
<dbReference type="SMART" id="SM00100">
    <property type="entry name" value="cNMP"/>
    <property type="match status" value="1"/>
</dbReference>
<dbReference type="EMBL" id="LHPG02000003">
    <property type="protein sequence ID" value="PRW59566.1"/>
    <property type="molecule type" value="Genomic_DNA"/>
</dbReference>
<evidence type="ECO:0000313" key="14">
    <source>
        <dbReference type="Proteomes" id="UP000239899"/>
    </source>
</evidence>
<comment type="caution">
    <text evidence="13">The sequence shown here is derived from an EMBL/GenBank/DDBJ whole genome shotgun (WGS) entry which is preliminary data.</text>
</comment>
<evidence type="ECO:0000256" key="5">
    <source>
        <dbReference type="ARBA" id="ARBA00022826"/>
    </source>
</evidence>
<evidence type="ECO:0000256" key="1">
    <source>
        <dbReference type="ARBA" id="ARBA00004141"/>
    </source>
</evidence>
<comment type="similarity">
    <text evidence="2">Belongs to the potassium channel family. Plant (TC 1.A.1.4) subfamily.</text>
</comment>
<keyword evidence="5" id="KW-0633">Potassium transport</keyword>
<keyword evidence="14" id="KW-1185">Reference proteome</keyword>
<keyword evidence="9 11" id="KW-0472">Membrane</keyword>
<evidence type="ECO:0000256" key="2">
    <source>
        <dbReference type="ARBA" id="ARBA00007929"/>
    </source>
</evidence>
<feature type="repeat" description="ANK" evidence="10">
    <location>
        <begin position="746"/>
        <end position="778"/>
    </location>
</feature>
<evidence type="ECO:0000256" key="7">
    <source>
        <dbReference type="ARBA" id="ARBA00022989"/>
    </source>
</evidence>
<keyword evidence="8" id="KW-0406">Ion transport</keyword>
<keyword evidence="10" id="KW-0040">ANK repeat</keyword>
<sequence>MERRASIVQQTSLADKFFGFNAMAEKREKATLPRGIIHPNSPMYRAWWLTTVLVAAITAFLQPYYIAFAPPGLYPYASAGSILVYVMMLLIVLDMALNFRVARYKQGQLVTCKRTLALDYLRGYFIVDLLSVLPLDEIALAIAGLNGPDYTSNPTLAYYLSLLRLVALLRCYRLLDFFSFLTYSLAYPLLFVTLLRNVLMAFYVANFEACLFYYLARQSGFTSSTWVEALGADWFAGGPIAQQYIYSLYYATITLATVGYGDLHAYSPVEAGFTVAVVFFNLFLFAYIIGSVTLLVVKGDERVGSYRQQMQHLQAYAQMNALPQDLNDSMLSHLKLHFNTSERNDEAVLGAYPSTIRRRVLRYLYLDVLQSSLLFDGARQRFLDALLAAARVEVYLPNVELVSEGDSVNELFIVVSGQLSSYRTSNLFNPEDVVLDMNNASVRGGRTRFLKEGDVFGVVSFFTGAEQMETVSSLEVVRVLAIHRADYESIAERFQDSARAVLENLLRFTEGRMSDEFPGTGGSALLTAVLASDGAAKLQFTGGAAAAPGPGGFPLPTSAAAGAAFAAAVDAGLGAASPPGGFRDRLTVRQQQAVGQLMRVRALVAQFVARHDEERLQTFLYAASRGDNGRLRSFLEQGFDPDSADYDGRTALMLSCVKGFRDSAQLLLEAGAQPGAKDAFGGTAMWEACKNGHDDCIDLLLRHSGSLGKDGVDEAALLCTCVFNGEMALLRRLLRAGAHPDAGDYDGRRALHIAAAEGHLPAVEALISGGADPAVLDRWGNTPLDEAQRVGAAAICAYLQKAADRRRQAAEQGRPHVLRPLPGDMP</sequence>
<dbReference type="InterPro" id="IPR036770">
    <property type="entry name" value="Ankyrin_rpt-contain_sf"/>
</dbReference>
<dbReference type="Proteomes" id="UP000239899">
    <property type="component" value="Unassembled WGS sequence"/>
</dbReference>
<keyword evidence="6" id="KW-0407">Ion channel</keyword>
<name>A0A2P6TZT7_CHLSO</name>